<accession>A0ABR6MTT9</accession>
<gene>
    <name evidence="2" type="ORF">HNQ10_002193</name>
</gene>
<protein>
    <recommendedName>
        <fullName evidence="4">Integrase SAM-like N-terminal domain-containing protein</fullName>
    </recommendedName>
</protein>
<evidence type="ECO:0008006" key="4">
    <source>
        <dbReference type="Google" id="ProtNLM"/>
    </source>
</evidence>
<keyword evidence="1" id="KW-0238">DNA-binding</keyword>
<name>A0ABR6MTT9_9DEIO</name>
<comment type="caution">
    <text evidence="2">The sequence shown here is derived from an EMBL/GenBank/DDBJ whole genome shotgun (WGS) entry which is preliminary data.</text>
</comment>
<sequence>MLAFLHRWLAFKTREVRLTTLRSYTQTLCPIAPQIGHRPLAELTVLQ</sequence>
<dbReference type="EMBL" id="JACHFV010000007">
    <property type="protein sequence ID" value="MBB5295364.1"/>
    <property type="molecule type" value="Genomic_DNA"/>
</dbReference>
<evidence type="ECO:0000313" key="2">
    <source>
        <dbReference type="EMBL" id="MBB5295364.1"/>
    </source>
</evidence>
<organism evidence="2 3">
    <name type="scientific">Deinococcus metallilatus</name>
    <dbReference type="NCBI Taxonomy" id="1211322"/>
    <lineage>
        <taxon>Bacteria</taxon>
        <taxon>Thermotogati</taxon>
        <taxon>Deinococcota</taxon>
        <taxon>Deinococci</taxon>
        <taxon>Deinococcales</taxon>
        <taxon>Deinococcaceae</taxon>
        <taxon>Deinococcus</taxon>
    </lineage>
</organism>
<dbReference type="RefSeq" id="WP_164973414.1">
    <property type="nucleotide sequence ID" value="NZ_BSUI01000015.1"/>
</dbReference>
<dbReference type="InterPro" id="IPR010998">
    <property type="entry name" value="Integrase_recombinase_N"/>
</dbReference>
<keyword evidence="3" id="KW-1185">Reference proteome</keyword>
<evidence type="ECO:0000313" key="3">
    <source>
        <dbReference type="Proteomes" id="UP000536909"/>
    </source>
</evidence>
<proteinExistence type="predicted"/>
<evidence type="ECO:0000256" key="1">
    <source>
        <dbReference type="ARBA" id="ARBA00023125"/>
    </source>
</evidence>
<dbReference type="Gene3D" id="1.10.150.130">
    <property type="match status" value="1"/>
</dbReference>
<reference evidence="2 3" key="1">
    <citation type="submission" date="2020-08" db="EMBL/GenBank/DDBJ databases">
        <title>Genomic Encyclopedia of Type Strains, Phase IV (KMG-IV): sequencing the most valuable type-strain genomes for metagenomic binning, comparative biology and taxonomic classification.</title>
        <authorList>
            <person name="Goeker M."/>
        </authorList>
    </citation>
    <scope>NUCLEOTIDE SEQUENCE [LARGE SCALE GENOMIC DNA]</scope>
    <source>
        <strain evidence="2 3">DSM 105434</strain>
    </source>
</reference>
<dbReference type="Proteomes" id="UP000536909">
    <property type="component" value="Unassembled WGS sequence"/>
</dbReference>